<proteinExistence type="predicted"/>
<reference evidence="1 2" key="1">
    <citation type="submission" date="2019-01" db="EMBL/GenBank/DDBJ databases">
        <authorList>
            <consortium name="Pathogen Informatics"/>
        </authorList>
    </citation>
    <scope>NUCLEOTIDE SEQUENCE [LARGE SCALE GENOMIC DNA]</scope>
    <source>
        <strain evidence="1 2">NCTC10142</strain>
        <plasmid evidence="2">13</plasmid>
    </source>
</reference>
<dbReference type="EMBL" id="LR214986">
    <property type="protein sequence ID" value="VEU64855.1"/>
    <property type="molecule type" value="Genomic_DNA"/>
</dbReference>
<dbReference type="Proteomes" id="UP000289506">
    <property type="component" value="Plasmid 13"/>
</dbReference>
<evidence type="ECO:0000313" key="1">
    <source>
        <dbReference type="EMBL" id="VEU64855.1"/>
    </source>
</evidence>
<dbReference type="NCBIfam" id="NF045891">
    <property type="entry name" value="ICE_Mbov_0400"/>
    <property type="match status" value="1"/>
</dbReference>
<accession>A0A449AIL6</accession>
<name>A0A449AIL6_9BACT</name>
<organism evidence="1 2">
    <name type="scientific">Mycoplasmopsis cynos</name>
    <dbReference type="NCBI Taxonomy" id="171284"/>
    <lineage>
        <taxon>Bacteria</taxon>
        <taxon>Bacillati</taxon>
        <taxon>Mycoplasmatota</taxon>
        <taxon>Mycoplasmoidales</taxon>
        <taxon>Metamycoplasmataceae</taxon>
        <taxon>Mycoplasmopsis</taxon>
    </lineage>
</organism>
<keyword evidence="1" id="KW-0614">Plasmid</keyword>
<geneLocation type="plasmid" evidence="1 2">
    <name>13</name>
</geneLocation>
<gene>
    <name evidence="1" type="ORF">NCTC10142_00619</name>
</gene>
<protein>
    <submittedName>
        <fullName evidence="1">Uncharacterized protein</fullName>
    </submittedName>
</protein>
<sequence length="224" mass="26754">MIADKNDLKMKMIMDEYESIIFDRFEQKISAHPIIIFTDYLDNYYYIKARSKYNDNGKIKKPFDGEITIKEYEKGLPSKDSYVDLTQIFQIEKETFYKYFKGNKIFLSTEHLKLTDIKKIYDNLARNLKQEPPYITFSYVYENEKGKLNSYVAYSEKSLLINEGKRKHHQNADSFINAVLEKRSKDKRTLSKIENVYLSLKDYYDEIIYENEENKQSNSNAYTI</sequence>
<dbReference type="RefSeq" id="WP_129720695.1">
    <property type="nucleotide sequence ID" value="NZ_CP103989.1"/>
</dbReference>
<evidence type="ECO:0000313" key="2">
    <source>
        <dbReference type="Proteomes" id="UP000289506"/>
    </source>
</evidence>
<dbReference type="AlphaFoldDB" id="A0A449AIL6"/>